<feature type="region of interest" description="Disordered" evidence="1">
    <location>
        <begin position="59"/>
        <end position="82"/>
    </location>
</feature>
<dbReference type="EMBL" id="CM026430">
    <property type="protein sequence ID" value="KAG0561688.1"/>
    <property type="molecule type" value="Genomic_DNA"/>
</dbReference>
<protein>
    <submittedName>
        <fullName evidence="2">Uncharacterized protein</fullName>
    </submittedName>
</protein>
<proteinExistence type="predicted"/>
<dbReference type="Proteomes" id="UP000822688">
    <property type="component" value="Chromosome 9"/>
</dbReference>
<gene>
    <name evidence="2" type="ORF">KC19_9G084100</name>
</gene>
<evidence type="ECO:0000313" key="2">
    <source>
        <dbReference type="EMBL" id="KAG0561688.1"/>
    </source>
</evidence>
<organism evidence="2 3">
    <name type="scientific">Ceratodon purpureus</name>
    <name type="common">Fire moss</name>
    <name type="synonym">Dicranum purpureum</name>
    <dbReference type="NCBI Taxonomy" id="3225"/>
    <lineage>
        <taxon>Eukaryota</taxon>
        <taxon>Viridiplantae</taxon>
        <taxon>Streptophyta</taxon>
        <taxon>Embryophyta</taxon>
        <taxon>Bryophyta</taxon>
        <taxon>Bryophytina</taxon>
        <taxon>Bryopsida</taxon>
        <taxon>Dicranidae</taxon>
        <taxon>Pseudoditrichales</taxon>
        <taxon>Ditrichaceae</taxon>
        <taxon>Ceratodon</taxon>
    </lineage>
</organism>
<keyword evidence="3" id="KW-1185">Reference proteome</keyword>
<evidence type="ECO:0000313" key="3">
    <source>
        <dbReference type="Proteomes" id="UP000822688"/>
    </source>
</evidence>
<comment type="caution">
    <text evidence="2">The sequence shown here is derived from an EMBL/GenBank/DDBJ whole genome shotgun (WGS) entry which is preliminary data.</text>
</comment>
<dbReference type="AlphaFoldDB" id="A0A8T0GVH2"/>
<dbReference type="PROSITE" id="PS51257">
    <property type="entry name" value="PROKAR_LIPOPROTEIN"/>
    <property type="match status" value="1"/>
</dbReference>
<reference evidence="2" key="1">
    <citation type="submission" date="2020-06" db="EMBL/GenBank/DDBJ databases">
        <title>WGS assembly of Ceratodon purpureus strain R40.</title>
        <authorList>
            <person name="Carey S.B."/>
            <person name="Jenkins J."/>
            <person name="Shu S."/>
            <person name="Lovell J.T."/>
            <person name="Sreedasyam A."/>
            <person name="Maumus F."/>
            <person name="Tiley G.P."/>
            <person name="Fernandez-Pozo N."/>
            <person name="Barry K."/>
            <person name="Chen C."/>
            <person name="Wang M."/>
            <person name="Lipzen A."/>
            <person name="Daum C."/>
            <person name="Saski C.A."/>
            <person name="Payton A.C."/>
            <person name="Mcbreen J.C."/>
            <person name="Conrad R.E."/>
            <person name="Kollar L.M."/>
            <person name="Olsson S."/>
            <person name="Huttunen S."/>
            <person name="Landis J.B."/>
            <person name="Wickett N.J."/>
            <person name="Johnson M.G."/>
            <person name="Rensing S.A."/>
            <person name="Grimwood J."/>
            <person name="Schmutz J."/>
            <person name="Mcdaniel S.F."/>
        </authorList>
    </citation>
    <scope>NUCLEOTIDE SEQUENCE</scope>
    <source>
        <strain evidence="2">R40</strain>
    </source>
</reference>
<evidence type="ECO:0000256" key="1">
    <source>
        <dbReference type="SAM" id="MobiDB-lite"/>
    </source>
</evidence>
<sequence>MCRALNLTVNRPDASIRIATTAVLQVSPLNFLTSCSCHGLGKKYEKSYHRFALEELVIRPRKGTSPQNRRKHHSKEEADRGGVKVRTCCNEETFLKQIIS</sequence>
<name>A0A8T0GVH2_CERPU</name>
<accession>A0A8T0GVH2</accession>